<dbReference type="EMBL" id="FNWJ01000002">
    <property type="protein sequence ID" value="SEH15538.1"/>
    <property type="molecule type" value="Genomic_DNA"/>
</dbReference>
<evidence type="ECO:0000256" key="7">
    <source>
        <dbReference type="ARBA" id="ARBA00023211"/>
    </source>
</evidence>
<dbReference type="PANTHER" id="PTHR47917">
    <property type="match status" value="1"/>
</dbReference>
<evidence type="ECO:0000256" key="6">
    <source>
        <dbReference type="ARBA" id="ARBA00023134"/>
    </source>
</evidence>
<dbReference type="Pfam" id="PF01996">
    <property type="entry name" value="F420_ligase"/>
    <property type="match status" value="1"/>
</dbReference>
<dbReference type="PANTHER" id="PTHR47917:SF1">
    <property type="entry name" value="COENZYME F420:L-GLUTAMATE LIGASE"/>
    <property type="match status" value="1"/>
</dbReference>
<keyword evidence="6" id="KW-0342">GTP-binding</keyword>
<keyword evidence="5" id="KW-0630">Potassium</keyword>
<evidence type="ECO:0000256" key="1">
    <source>
        <dbReference type="ARBA" id="ARBA00022598"/>
    </source>
</evidence>
<evidence type="ECO:0000313" key="9">
    <source>
        <dbReference type="EMBL" id="SEH15538.1"/>
    </source>
</evidence>
<dbReference type="InterPro" id="IPR008225">
    <property type="entry name" value="F420-0_g-glutamyl_ligase"/>
</dbReference>
<gene>
    <name evidence="9" type="ORF">SAMN02745716_1985</name>
</gene>
<feature type="domain" description="Coenzyme F420:L-glutamate ligase-like" evidence="8">
    <location>
        <begin position="14"/>
        <end position="225"/>
    </location>
</feature>
<keyword evidence="3" id="KW-0547">Nucleotide-binding</keyword>
<protein>
    <submittedName>
        <fullName evidence="9">Coenzyme F420-0:L-glutamate ligase / coenzyme F420-1:gamma-L-glutamate ligase</fullName>
    </submittedName>
</protein>
<name>A0A1H6FZA7_THEAL</name>
<accession>A0A1H6FZA7</accession>
<proteinExistence type="predicted"/>
<dbReference type="SUPFAM" id="SSF144010">
    <property type="entry name" value="CofE-like"/>
    <property type="match status" value="1"/>
</dbReference>
<keyword evidence="7" id="KW-0464">Manganese</keyword>
<dbReference type="STRING" id="29539.SAMN02745716_1985"/>
<dbReference type="GO" id="GO:0046872">
    <property type="term" value="F:metal ion binding"/>
    <property type="evidence" value="ECO:0007669"/>
    <property type="project" value="UniProtKB-KW"/>
</dbReference>
<evidence type="ECO:0000256" key="4">
    <source>
        <dbReference type="ARBA" id="ARBA00022842"/>
    </source>
</evidence>
<keyword evidence="1 9" id="KW-0436">Ligase</keyword>
<keyword evidence="2" id="KW-0479">Metal-binding</keyword>
<evidence type="ECO:0000259" key="8">
    <source>
        <dbReference type="Pfam" id="PF01996"/>
    </source>
</evidence>
<dbReference type="NCBIfam" id="TIGR01916">
    <property type="entry name" value="F420_cofE"/>
    <property type="match status" value="1"/>
</dbReference>
<reference evidence="10" key="1">
    <citation type="submission" date="2016-10" db="EMBL/GenBank/DDBJ databases">
        <authorList>
            <person name="Varghese N."/>
            <person name="Submissions S."/>
        </authorList>
    </citation>
    <scope>NUCLEOTIDE SEQUENCE [LARGE SCALE GENOMIC DNA]</scope>
    <source>
        <strain evidence="10">ATCC 35263</strain>
    </source>
</reference>
<keyword evidence="10" id="KW-1185">Reference proteome</keyword>
<keyword evidence="4" id="KW-0460">Magnesium</keyword>
<dbReference type="GO" id="GO:0052618">
    <property type="term" value="F:coenzyme F420-0:L-glutamate ligase activity"/>
    <property type="evidence" value="ECO:0007669"/>
    <property type="project" value="TreeGrafter"/>
</dbReference>
<dbReference type="Proteomes" id="UP000222056">
    <property type="component" value="Unassembled WGS sequence"/>
</dbReference>
<organism evidence="9 10">
    <name type="scientific">Thermoleophilum album</name>
    <dbReference type="NCBI Taxonomy" id="29539"/>
    <lineage>
        <taxon>Bacteria</taxon>
        <taxon>Bacillati</taxon>
        <taxon>Actinomycetota</taxon>
        <taxon>Thermoleophilia</taxon>
        <taxon>Thermoleophilales</taxon>
        <taxon>Thermoleophilaceae</taxon>
        <taxon>Thermoleophilum</taxon>
    </lineage>
</organism>
<sequence>MSGRRIVIGALPPLPEVQPGDDLGALLAERLPKGIDGSEILCVAHKVVSKAEGRLRRLADVEPGPQALALARRLGKDPRLVQTVLDETRAIVRIGPRVLICETRHGFVCANAGVDQSNAPYGWAVLLPSDPDASARRLRRRIRELRGVAPAIVVTDSFGRPFRVGIVDLALGCAGIEPLDDLRGERDRAGRELRASQRALADAVAAAAELARGKASGEPSVLVRGLAAWVRDDDGPGARALIRERSSDLFRSDPSGRGPTV</sequence>
<dbReference type="Gene3D" id="3.30.1330.100">
    <property type="entry name" value="CofE-like"/>
    <property type="match status" value="1"/>
</dbReference>
<dbReference type="RefSeq" id="WP_093118613.1">
    <property type="nucleotide sequence ID" value="NZ_FNWJ01000002.1"/>
</dbReference>
<dbReference type="GO" id="GO:0005525">
    <property type="term" value="F:GTP binding"/>
    <property type="evidence" value="ECO:0007669"/>
    <property type="project" value="UniProtKB-KW"/>
</dbReference>
<dbReference type="OrthoDB" id="9788295at2"/>
<dbReference type="InterPro" id="IPR002847">
    <property type="entry name" value="F420-0_gamma-glut_ligase-dom"/>
</dbReference>
<evidence type="ECO:0000313" key="10">
    <source>
        <dbReference type="Proteomes" id="UP000222056"/>
    </source>
</evidence>
<dbReference type="AlphaFoldDB" id="A0A1H6FZA7"/>
<dbReference type="Gene3D" id="3.90.1660.10">
    <property type="entry name" value="CofE-like domain"/>
    <property type="match status" value="1"/>
</dbReference>
<evidence type="ECO:0000256" key="3">
    <source>
        <dbReference type="ARBA" id="ARBA00022741"/>
    </source>
</evidence>
<evidence type="ECO:0000256" key="5">
    <source>
        <dbReference type="ARBA" id="ARBA00022958"/>
    </source>
</evidence>
<evidence type="ECO:0000256" key="2">
    <source>
        <dbReference type="ARBA" id="ARBA00022723"/>
    </source>
</evidence>